<dbReference type="InterPro" id="IPR027417">
    <property type="entry name" value="P-loop_NTPase"/>
</dbReference>
<dbReference type="SUPFAM" id="SSF52540">
    <property type="entry name" value="P-loop containing nucleoside triphosphate hydrolases"/>
    <property type="match status" value="1"/>
</dbReference>
<keyword evidence="12" id="KW-1185">Reference proteome</keyword>
<dbReference type="EMBL" id="BMHV01000005">
    <property type="protein sequence ID" value="GGF57650.1"/>
    <property type="molecule type" value="Genomic_DNA"/>
</dbReference>
<dbReference type="GO" id="GO:0005829">
    <property type="term" value="C:cytosol"/>
    <property type="evidence" value="ECO:0007669"/>
    <property type="project" value="TreeGrafter"/>
</dbReference>
<dbReference type="GO" id="GO:0004385">
    <property type="term" value="F:GMP kinase activity"/>
    <property type="evidence" value="ECO:0007669"/>
    <property type="project" value="UniProtKB-UniRule"/>
</dbReference>
<dbReference type="SMART" id="SM00072">
    <property type="entry name" value="GuKc"/>
    <property type="match status" value="1"/>
</dbReference>
<dbReference type="CDD" id="cd00071">
    <property type="entry name" value="GMPK"/>
    <property type="match status" value="1"/>
</dbReference>
<comment type="function">
    <text evidence="9">Essential for recycling GMP and indirectly, cGMP.</text>
</comment>
<keyword evidence="4 9" id="KW-0808">Transferase</keyword>
<dbReference type="InterPro" id="IPR020590">
    <property type="entry name" value="Guanylate_kinase_CS"/>
</dbReference>
<keyword evidence="9" id="KW-0963">Cytoplasm</keyword>
<evidence type="ECO:0000256" key="8">
    <source>
        <dbReference type="ARBA" id="ARBA00030128"/>
    </source>
</evidence>
<dbReference type="InterPro" id="IPR017665">
    <property type="entry name" value="Guanylate_kinase"/>
</dbReference>
<dbReference type="GO" id="GO:0005524">
    <property type="term" value="F:ATP binding"/>
    <property type="evidence" value="ECO:0007669"/>
    <property type="project" value="UniProtKB-UniRule"/>
</dbReference>
<dbReference type="InterPro" id="IPR008144">
    <property type="entry name" value="Guanylate_kin-like_dom"/>
</dbReference>
<organism evidence="11 12">
    <name type="scientific">Terasakiella brassicae</name>
    <dbReference type="NCBI Taxonomy" id="1634917"/>
    <lineage>
        <taxon>Bacteria</taxon>
        <taxon>Pseudomonadati</taxon>
        <taxon>Pseudomonadota</taxon>
        <taxon>Alphaproteobacteria</taxon>
        <taxon>Rhodospirillales</taxon>
        <taxon>Terasakiellaceae</taxon>
        <taxon>Terasakiella</taxon>
    </lineage>
</organism>
<dbReference type="PANTHER" id="PTHR23117:SF13">
    <property type="entry name" value="GUANYLATE KINASE"/>
    <property type="match status" value="1"/>
</dbReference>
<comment type="caution">
    <text evidence="11">The sequence shown here is derived from an EMBL/GenBank/DDBJ whole genome shotgun (WGS) entry which is preliminary data.</text>
</comment>
<dbReference type="Gene3D" id="3.40.50.300">
    <property type="entry name" value="P-loop containing nucleotide triphosphate hydrolases"/>
    <property type="match status" value="1"/>
</dbReference>
<dbReference type="Proteomes" id="UP000632498">
    <property type="component" value="Unassembled WGS sequence"/>
</dbReference>
<dbReference type="HAMAP" id="MF_00328">
    <property type="entry name" value="Guanylate_kinase"/>
    <property type="match status" value="1"/>
</dbReference>
<accession>A0A917F7C7</accession>
<keyword evidence="7 9" id="KW-0067">ATP-binding</keyword>
<feature type="domain" description="Guanylate kinase-like" evidence="10">
    <location>
        <begin position="13"/>
        <end position="192"/>
    </location>
</feature>
<evidence type="ECO:0000259" key="10">
    <source>
        <dbReference type="PROSITE" id="PS50052"/>
    </source>
</evidence>
<reference evidence="11" key="1">
    <citation type="journal article" date="2014" name="Int. J. Syst. Evol. Microbiol.">
        <title>Complete genome sequence of Corynebacterium casei LMG S-19264T (=DSM 44701T), isolated from a smear-ripened cheese.</title>
        <authorList>
            <consortium name="US DOE Joint Genome Institute (JGI-PGF)"/>
            <person name="Walter F."/>
            <person name="Albersmeier A."/>
            <person name="Kalinowski J."/>
            <person name="Ruckert C."/>
        </authorList>
    </citation>
    <scope>NUCLEOTIDE SEQUENCE</scope>
    <source>
        <strain evidence="11">CGMCC 1.15254</strain>
    </source>
</reference>
<dbReference type="NCBIfam" id="TIGR03263">
    <property type="entry name" value="guanyl_kin"/>
    <property type="match status" value="1"/>
</dbReference>
<protein>
    <recommendedName>
        <fullName evidence="3 9">Guanylate kinase</fullName>
        <ecNumber evidence="2 9">2.7.4.8</ecNumber>
    </recommendedName>
    <alternativeName>
        <fullName evidence="8 9">GMP kinase</fullName>
    </alternativeName>
</protein>
<comment type="similarity">
    <text evidence="1 9">Belongs to the guanylate kinase family.</text>
</comment>
<dbReference type="PROSITE" id="PS50052">
    <property type="entry name" value="GUANYLATE_KINASE_2"/>
    <property type="match status" value="1"/>
</dbReference>
<keyword evidence="5 9" id="KW-0547">Nucleotide-binding</keyword>
<dbReference type="Gene3D" id="3.30.63.10">
    <property type="entry name" value="Guanylate Kinase phosphate binding domain"/>
    <property type="match status" value="1"/>
</dbReference>
<evidence type="ECO:0000256" key="4">
    <source>
        <dbReference type="ARBA" id="ARBA00022679"/>
    </source>
</evidence>
<keyword evidence="6 9" id="KW-0418">Kinase</keyword>
<comment type="subcellular location">
    <subcellularLocation>
        <location evidence="9">Cytoplasm</location>
    </subcellularLocation>
</comment>
<evidence type="ECO:0000256" key="6">
    <source>
        <dbReference type="ARBA" id="ARBA00022777"/>
    </source>
</evidence>
<evidence type="ECO:0000256" key="9">
    <source>
        <dbReference type="HAMAP-Rule" id="MF_00328"/>
    </source>
</evidence>
<evidence type="ECO:0000256" key="1">
    <source>
        <dbReference type="ARBA" id="ARBA00005790"/>
    </source>
</evidence>
<dbReference type="EC" id="2.7.4.8" evidence="2 9"/>
<dbReference type="FunFam" id="3.30.63.10:FF:000002">
    <property type="entry name" value="Guanylate kinase 1"/>
    <property type="match status" value="1"/>
</dbReference>
<evidence type="ECO:0000313" key="11">
    <source>
        <dbReference type="EMBL" id="GGF57650.1"/>
    </source>
</evidence>
<dbReference type="PANTHER" id="PTHR23117">
    <property type="entry name" value="GUANYLATE KINASE-RELATED"/>
    <property type="match status" value="1"/>
</dbReference>
<dbReference type="Pfam" id="PF00625">
    <property type="entry name" value="Guanylate_kin"/>
    <property type="match status" value="1"/>
</dbReference>
<evidence type="ECO:0000256" key="5">
    <source>
        <dbReference type="ARBA" id="ARBA00022741"/>
    </source>
</evidence>
<evidence type="ECO:0000313" key="12">
    <source>
        <dbReference type="Proteomes" id="UP000632498"/>
    </source>
</evidence>
<evidence type="ECO:0000256" key="3">
    <source>
        <dbReference type="ARBA" id="ARBA00016296"/>
    </source>
</evidence>
<comment type="catalytic activity">
    <reaction evidence="9">
        <text>GMP + ATP = GDP + ADP</text>
        <dbReference type="Rhea" id="RHEA:20780"/>
        <dbReference type="ChEBI" id="CHEBI:30616"/>
        <dbReference type="ChEBI" id="CHEBI:58115"/>
        <dbReference type="ChEBI" id="CHEBI:58189"/>
        <dbReference type="ChEBI" id="CHEBI:456216"/>
        <dbReference type="EC" id="2.7.4.8"/>
    </reaction>
</comment>
<dbReference type="AlphaFoldDB" id="A0A917F7C7"/>
<gene>
    <name evidence="9 11" type="primary">gmk</name>
    <name evidence="11" type="ORF">GCM10011332_08900</name>
</gene>
<proteinExistence type="inferred from homology"/>
<evidence type="ECO:0000256" key="7">
    <source>
        <dbReference type="ARBA" id="ARBA00022840"/>
    </source>
</evidence>
<dbReference type="InterPro" id="IPR008145">
    <property type="entry name" value="GK/Ca_channel_bsu"/>
</dbReference>
<feature type="binding site" evidence="9">
    <location>
        <begin position="20"/>
        <end position="27"/>
    </location>
    <ligand>
        <name>ATP</name>
        <dbReference type="ChEBI" id="CHEBI:30616"/>
    </ligand>
</feature>
<dbReference type="RefSeq" id="WP_188662087.1">
    <property type="nucleotide sequence ID" value="NZ_BMHV01000005.1"/>
</dbReference>
<name>A0A917F7C7_9PROT</name>
<reference evidence="11" key="2">
    <citation type="submission" date="2020-09" db="EMBL/GenBank/DDBJ databases">
        <authorList>
            <person name="Sun Q."/>
            <person name="Zhou Y."/>
        </authorList>
    </citation>
    <scope>NUCLEOTIDE SEQUENCE</scope>
    <source>
        <strain evidence="11">CGMCC 1.15254</strain>
    </source>
</reference>
<dbReference type="PROSITE" id="PS00856">
    <property type="entry name" value="GUANYLATE_KINASE_1"/>
    <property type="match status" value="1"/>
</dbReference>
<evidence type="ECO:0000256" key="2">
    <source>
        <dbReference type="ARBA" id="ARBA00012961"/>
    </source>
</evidence>
<sequence length="211" mass="23619">MSHSIDQSIARRGLMLVLTAPSGCGKSTITQALMKDDPSIAVSVSATTRSPRPGEEDGVHYFFMEEGRFKEKVNNQEFLEWAEVFGRFYGTPKEPVEQALSAGKDVFFDIDWQGAEQLQNNAPDDLVWICILPPSQQSLEDRLRARAQDSEDTIAKRMAEAESEASHWVDADYVVVNDDLDKATQQVQAILQAERLKRVRRTGLADFVATL</sequence>